<evidence type="ECO:0000256" key="4">
    <source>
        <dbReference type="ARBA" id="ARBA00022857"/>
    </source>
</evidence>
<dbReference type="SMART" id="SM00822">
    <property type="entry name" value="PKS_KR"/>
    <property type="match status" value="1"/>
</dbReference>
<dbReference type="Gene3D" id="1.10.1200.10">
    <property type="entry name" value="ACP-like"/>
    <property type="match status" value="1"/>
</dbReference>
<feature type="region of interest" description="C-terminal hotdog fold" evidence="8">
    <location>
        <begin position="1090"/>
        <end position="1244"/>
    </location>
</feature>
<dbReference type="InterPro" id="IPR036736">
    <property type="entry name" value="ACP-like_sf"/>
</dbReference>
<evidence type="ECO:0000256" key="1">
    <source>
        <dbReference type="ARBA" id="ARBA00022450"/>
    </source>
</evidence>
<dbReference type="EMBL" id="ML996101">
    <property type="protein sequence ID" value="KAF2740098.1"/>
    <property type="molecule type" value="Genomic_DNA"/>
</dbReference>
<dbReference type="GO" id="GO:0031177">
    <property type="term" value="F:phosphopantetheine binding"/>
    <property type="evidence" value="ECO:0007669"/>
    <property type="project" value="InterPro"/>
</dbReference>
<dbReference type="GO" id="GO:0004312">
    <property type="term" value="F:fatty acid synthase activity"/>
    <property type="evidence" value="ECO:0007669"/>
    <property type="project" value="TreeGrafter"/>
</dbReference>
<dbReference type="InterPro" id="IPR011032">
    <property type="entry name" value="GroES-like_sf"/>
</dbReference>
<name>A0A9P4V887_9PLEO</name>
<dbReference type="PANTHER" id="PTHR43775:SF50">
    <property type="entry name" value="HIGHLY REDUCING POLYKETIDE SYNTHASE SRDA"/>
    <property type="match status" value="1"/>
</dbReference>
<evidence type="ECO:0000256" key="2">
    <source>
        <dbReference type="ARBA" id="ARBA00022553"/>
    </source>
</evidence>
<dbReference type="InterPro" id="IPR020843">
    <property type="entry name" value="ER"/>
</dbReference>
<feature type="domain" description="Ketosynthase family 3 (KS3)" evidence="10">
    <location>
        <begin position="9"/>
        <end position="433"/>
    </location>
</feature>
<dbReference type="Gene3D" id="3.40.50.150">
    <property type="entry name" value="Vaccinia Virus protein VP39"/>
    <property type="match status" value="1"/>
</dbReference>
<dbReference type="InterPro" id="IPR029063">
    <property type="entry name" value="SAM-dependent_MTases_sf"/>
</dbReference>
<evidence type="ECO:0000256" key="5">
    <source>
        <dbReference type="ARBA" id="ARBA00023002"/>
    </source>
</evidence>
<dbReference type="PROSITE" id="PS00606">
    <property type="entry name" value="KS3_1"/>
    <property type="match status" value="1"/>
</dbReference>
<keyword evidence="2" id="KW-0597">Phosphoprotein</keyword>
<dbReference type="InterPro" id="IPR009081">
    <property type="entry name" value="PP-bd_ACP"/>
</dbReference>
<dbReference type="Gene3D" id="3.10.129.110">
    <property type="entry name" value="Polyketide synthase dehydratase"/>
    <property type="match status" value="1"/>
</dbReference>
<dbReference type="GO" id="GO:0006633">
    <property type="term" value="P:fatty acid biosynthetic process"/>
    <property type="evidence" value="ECO:0007669"/>
    <property type="project" value="InterPro"/>
</dbReference>
<dbReference type="GO" id="GO:0044550">
    <property type="term" value="P:secondary metabolite biosynthetic process"/>
    <property type="evidence" value="ECO:0007669"/>
    <property type="project" value="TreeGrafter"/>
</dbReference>
<dbReference type="PROSITE" id="PS00012">
    <property type="entry name" value="PHOSPHOPANTETHEINE"/>
    <property type="match status" value="1"/>
</dbReference>
<dbReference type="InterPro" id="IPR049900">
    <property type="entry name" value="PKS_mFAS_DH"/>
</dbReference>
<dbReference type="InterPro" id="IPR014030">
    <property type="entry name" value="Ketoacyl_synth_N"/>
</dbReference>
<keyword evidence="5" id="KW-0560">Oxidoreductase</keyword>
<keyword evidence="7" id="KW-0012">Acyltransferase</keyword>
<dbReference type="PANTHER" id="PTHR43775">
    <property type="entry name" value="FATTY ACID SYNTHASE"/>
    <property type="match status" value="1"/>
</dbReference>
<dbReference type="InterPro" id="IPR018201">
    <property type="entry name" value="Ketoacyl_synth_AS"/>
</dbReference>
<dbReference type="OrthoDB" id="329835at2759"/>
<dbReference type="InterPro" id="IPR013154">
    <property type="entry name" value="ADH-like_N"/>
</dbReference>
<evidence type="ECO:0000259" key="9">
    <source>
        <dbReference type="PROSITE" id="PS50075"/>
    </source>
</evidence>
<evidence type="ECO:0000259" key="11">
    <source>
        <dbReference type="PROSITE" id="PS52019"/>
    </source>
</evidence>
<dbReference type="Pfam" id="PF16197">
    <property type="entry name" value="KAsynt_C_assoc"/>
    <property type="match status" value="1"/>
</dbReference>
<dbReference type="Pfam" id="PF21089">
    <property type="entry name" value="PKS_DH_N"/>
    <property type="match status" value="1"/>
</dbReference>
<dbReference type="PROSITE" id="PS50075">
    <property type="entry name" value="CARRIER"/>
    <property type="match status" value="1"/>
</dbReference>
<feature type="region of interest" description="N-terminal hotdog fold" evidence="8">
    <location>
        <begin position="944"/>
        <end position="1079"/>
    </location>
</feature>
<dbReference type="InterPro" id="IPR057326">
    <property type="entry name" value="KR_dom"/>
</dbReference>
<dbReference type="Pfam" id="PF23297">
    <property type="entry name" value="ACP_SdgA_C"/>
    <property type="match status" value="1"/>
</dbReference>
<dbReference type="SMART" id="SM00827">
    <property type="entry name" value="PKS_AT"/>
    <property type="match status" value="1"/>
</dbReference>
<dbReference type="Pfam" id="PF08659">
    <property type="entry name" value="KR"/>
    <property type="match status" value="1"/>
</dbReference>
<keyword evidence="13" id="KW-1185">Reference proteome</keyword>
<dbReference type="GO" id="GO:0004315">
    <property type="term" value="F:3-oxoacyl-[acyl-carrier-protein] synthase activity"/>
    <property type="evidence" value="ECO:0007669"/>
    <property type="project" value="InterPro"/>
</dbReference>
<feature type="active site" description="Proton acceptor; for dehydratase activity" evidence="8">
    <location>
        <position position="976"/>
    </location>
</feature>
<evidence type="ECO:0000256" key="6">
    <source>
        <dbReference type="ARBA" id="ARBA00023268"/>
    </source>
</evidence>
<keyword evidence="6" id="KW-0511">Multifunctional enzyme</keyword>
<evidence type="ECO:0000256" key="8">
    <source>
        <dbReference type="PROSITE-ProRule" id="PRU01363"/>
    </source>
</evidence>
<dbReference type="SUPFAM" id="SSF50129">
    <property type="entry name" value="GroES-like"/>
    <property type="match status" value="1"/>
</dbReference>
<dbReference type="SUPFAM" id="SSF51735">
    <property type="entry name" value="NAD(P)-binding Rossmann-fold domains"/>
    <property type="match status" value="2"/>
</dbReference>
<evidence type="ECO:0000313" key="12">
    <source>
        <dbReference type="EMBL" id="KAF2740098.1"/>
    </source>
</evidence>
<dbReference type="SUPFAM" id="SSF47336">
    <property type="entry name" value="ACP-like"/>
    <property type="match status" value="1"/>
</dbReference>
<comment type="caution">
    <text evidence="12">The sequence shown here is derived from an EMBL/GenBank/DDBJ whole genome shotgun (WGS) entry which is preliminary data.</text>
</comment>
<dbReference type="InterPro" id="IPR016036">
    <property type="entry name" value="Malonyl_transacylase_ACP-bd"/>
</dbReference>
<dbReference type="Pfam" id="PF14765">
    <property type="entry name" value="PS-DH"/>
    <property type="match status" value="1"/>
</dbReference>
<evidence type="ECO:0000256" key="3">
    <source>
        <dbReference type="ARBA" id="ARBA00022679"/>
    </source>
</evidence>
<dbReference type="Gene3D" id="3.90.180.10">
    <property type="entry name" value="Medium-chain alcohol dehydrogenases, catalytic domain"/>
    <property type="match status" value="1"/>
</dbReference>
<dbReference type="Proteomes" id="UP000799444">
    <property type="component" value="Unassembled WGS sequence"/>
</dbReference>
<evidence type="ECO:0000313" key="13">
    <source>
        <dbReference type="Proteomes" id="UP000799444"/>
    </source>
</evidence>
<dbReference type="SMART" id="SM00826">
    <property type="entry name" value="PKS_DH"/>
    <property type="match status" value="1"/>
</dbReference>
<feature type="domain" description="Carrier" evidence="9">
    <location>
        <begin position="2334"/>
        <end position="2412"/>
    </location>
</feature>
<dbReference type="Gene3D" id="3.40.47.10">
    <property type="match status" value="1"/>
</dbReference>
<dbReference type="Pfam" id="PF02801">
    <property type="entry name" value="Ketoacyl-synt_C"/>
    <property type="match status" value="1"/>
</dbReference>
<dbReference type="SUPFAM" id="SSF53901">
    <property type="entry name" value="Thiolase-like"/>
    <property type="match status" value="1"/>
</dbReference>
<feature type="domain" description="PKS/mFAS DH" evidence="11">
    <location>
        <begin position="944"/>
        <end position="1244"/>
    </location>
</feature>
<gene>
    <name evidence="12" type="ORF">EJ04DRAFT_602479</name>
</gene>
<dbReference type="InterPro" id="IPR013968">
    <property type="entry name" value="PKS_KR"/>
</dbReference>
<dbReference type="CDD" id="cd00833">
    <property type="entry name" value="PKS"/>
    <property type="match status" value="1"/>
</dbReference>
<dbReference type="Pfam" id="PF00107">
    <property type="entry name" value="ADH_zinc_N"/>
    <property type="match status" value="1"/>
</dbReference>
<reference evidence="12" key="1">
    <citation type="journal article" date="2020" name="Stud. Mycol.">
        <title>101 Dothideomycetes genomes: a test case for predicting lifestyles and emergence of pathogens.</title>
        <authorList>
            <person name="Haridas S."/>
            <person name="Albert R."/>
            <person name="Binder M."/>
            <person name="Bloem J."/>
            <person name="Labutti K."/>
            <person name="Salamov A."/>
            <person name="Andreopoulos B."/>
            <person name="Baker S."/>
            <person name="Barry K."/>
            <person name="Bills G."/>
            <person name="Bluhm B."/>
            <person name="Cannon C."/>
            <person name="Castanera R."/>
            <person name="Culley D."/>
            <person name="Daum C."/>
            <person name="Ezra D."/>
            <person name="Gonzalez J."/>
            <person name="Henrissat B."/>
            <person name="Kuo A."/>
            <person name="Liang C."/>
            <person name="Lipzen A."/>
            <person name="Lutzoni F."/>
            <person name="Magnuson J."/>
            <person name="Mondo S."/>
            <person name="Nolan M."/>
            <person name="Ohm R."/>
            <person name="Pangilinan J."/>
            <person name="Park H.-J."/>
            <person name="Ramirez L."/>
            <person name="Alfaro M."/>
            <person name="Sun H."/>
            <person name="Tritt A."/>
            <person name="Yoshinaga Y."/>
            <person name="Zwiers L.-H."/>
            <person name="Turgeon B."/>
            <person name="Goodwin S."/>
            <person name="Spatafora J."/>
            <person name="Crous P."/>
            <person name="Grigoriev I."/>
        </authorList>
    </citation>
    <scope>NUCLEOTIDE SEQUENCE</scope>
    <source>
        <strain evidence="12">CBS 125425</strain>
    </source>
</reference>
<dbReference type="CDD" id="cd05195">
    <property type="entry name" value="enoyl_red"/>
    <property type="match status" value="1"/>
</dbReference>
<dbReference type="InterPro" id="IPR032821">
    <property type="entry name" value="PKS_assoc"/>
</dbReference>
<dbReference type="InterPro" id="IPR049552">
    <property type="entry name" value="PKS_DH_N"/>
</dbReference>
<dbReference type="InterPro" id="IPR050091">
    <property type="entry name" value="PKS_NRPS_Biosynth_Enz"/>
</dbReference>
<protein>
    <submittedName>
        <fullName evidence="12">Ketoacyl-synt-domain-containing protein</fullName>
    </submittedName>
</protein>
<dbReference type="InterPro" id="IPR020806">
    <property type="entry name" value="PKS_PP-bd"/>
</dbReference>
<dbReference type="SMART" id="SM00825">
    <property type="entry name" value="PKS_KS"/>
    <property type="match status" value="1"/>
</dbReference>
<dbReference type="InterPro" id="IPR016035">
    <property type="entry name" value="Acyl_Trfase/lysoPLipase"/>
</dbReference>
<dbReference type="GO" id="GO:0008168">
    <property type="term" value="F:methyltransferase activity"/>
    <property type="evidence" value="ECO:0007669"/>
    <property type="project" value="UniProtKB-KW"/>
</dbReference>
<evidence type="ECO:0000256" key="7">
    <source>
        <dbReference type="ARBA" id="ARBA00023315"/>
    </source>
</evidence>
<dbReference type="GO" id="GO:0016491">
    <property type="term" value="F:oxidoreductase activity"/>
    <property type="evidence" value="ECO:0007669"/>
    <property type="project" value="UniProtKB-KW"/>
</dbReference>
<dbReference type="InterPro" id="IPR036291">
    <property type="entry name" value="NAD(P)-bd_dom_sf"/>
</dbReference>
<keyword evidence="1" id="KW-0596">Phosphopantetheine</keyword>
<dbReference type="InterPro" id="IPR013149">
    <property type="entry name" value="ADH-like_C"/>
</dbReference>
<dbReference type="InterPro" id="IPR020807">
    <property type="entry name" value="PKS_DH"/>
</dbReference>
<sequence length="2420" mass="264155">MNGVHSPSPEPIAIVGMGCRLPGDVSSPSDLWELLMAERTGFREFGEDNINVNGFYHPDVQRPGSISDKGACLLNEDARLFDHAFFGVNSSIATTMDPSQRKMLEVSYEAFESAGEPWEKFSGSRVGVFVGNMNGDHNTMQKYGFDFPLAQASTGGSQAILSNRINHVFNLRGPSVTVDTACSSSLYALHIAVQSIRNGDCDGAIVGGCNLINAVETHALTVKLGILSPTSTCHTFDEAADGYCRAEGFGALYLKRYSDAVSGRYPIRALVRGTALNSNGRTAGISHPSVDGQEALIRQAYNNAALPTSQTGYVECHGTGTPIGDPIEVAAVGKVFGPERKQAPLLIGSVKTNLGHAEAASGVIAIMKTVLALEKGVIPATVGVQRLNPNIDFEGARAHVVTKATPWPDDLLRRASVNSFGYGGANGHCILDHESVMTQTCEKCQDMTNGTNKIGQEIPKTPGEYRNRLAEPAIQRLMLLPFSAHDIISLASYVETVRKFASTRSLVDIAYTLSARRSRFHKRDFRIINSSEPHNFLELQPRSQPKSSNAPTSQVGFVFTGQGAQWQGMGAQLFEYPVFRDSISRLDDTLRALSFAPPWSLEKILLGATDVNIHDAEVSQAVCTALQIAVVNLLQSWSITPEISVGHSSGEIAAAYTAGYISEAEAIATAYCRGRALTMSTQKGAMLVVALSVDACLQYLQDSAADVRIAAVNSPSSVTVSGDAAQIDSLHRRLQSADVFSRKLQTGGRAYHSHHMFEIGPWYEEFLELASLELAANPKLTESRRLKRGKWISSVVPDKTLSQETLKQGYWRQNLEAPVQFSRAVSRALESESNRPDVFIEIGPHSTLMSPLKEIFVEAESRTNTPSPTYLPAMKRFQDASLSLLQLCGELFVLNYPLDLTAVNSVEHGLVCTDMPRYRYNYGPPLYHENRVYRETRQRKYLRHDLLGARQAGCARNNPSWTNVLRPKDIPWLRHHKLLPDIVLPGSAYVALGIEALAQHLDINLERRQAQGCFMLRSVSLKNTMKIPDDDLGLEIMCNLQPSSASPNWYSFVISSVATDTDSWTEHASGSIQYANFSAPSMNRIDEGMEYRTIESEDWYNAFSAAGLGYGESFAGLSDIRSDPSRKVATASVKLDTTSHMFAGPESDYYIHPAALDMCSQLAIIAVHGGHAQNLRQGYIPIFIDELTVWPSKARETSAKAIVQADFKGLRGAHAKIQICNEAGESMVEVGNVRTVAYAGASGVTSSMAQSHPYTRLVWKPDISTLSHDDARKLFPPLNSPDTDGHATSYLQFERLLDLLAHRNPSMKILEVSAGNLETTAVTLKVLGGTARRYAKYVLASSQSSCISAAKSRFVASKDFSCLAIGSPDSTTSLDTDTDFDLIIASSVFQNQHDSAKALTRLRSILKPRGHILLMEPSNIVSHGESGNETPEMYSIFLPRPRWDKTLSSAGFSGIDIALDNYVPPYRTTEVVLATAVEPFLNGVTPAEKDQVHVISTNTQSGFHHLLEQQLSVAGLAPVSALLEECNVPEGARIILCVDIGYNSLLEGGEPVFSNLKRILSQSSSFLWLTDGDVLRGTNPQAAVVTGLIRMLTAEDSLSRYGVFHLEQGFDPEDADLARLVVEREGKLHVGDFEREIATHNGIAHISRLLQDNDLNDRYRSMYSKSPTIVNAPLIGSKPKIIDFAKPGVLSSLYFRVDDSFEQPLPDNWIEVKVGAVGLNWKDVAACSGRLDVQHYSLECAGTVTKCGSSVQGLSPGRRVYAFARGKFGTHVRIPAYHAQEMQSSDSFTAMATMPIAFCTAVYALKHLARLRRGERVLIQSATGGLGLAAMQIARSVGAEIFATAGTDQKMLHLQQECGLSSDRVFSSHGVADLSTTMQAVGNRGFDVILSSSNGEMMHETWNCLAPRGRFIDVGRVDVQRHRDMAMQVFSRNATFSSFDLSILADQDPDFISSLMGEVDELRRQGCISPIQPVTVFNASALDQALLSFSKGKHVGKLVVSYEDETQSVDTQLSVPRAAFDPGAVYVITGGNGGLGKSILQWMVERGARQLAILSRPRQPRADVLKAIQDYASRGVSVWVSPCDVTIKDQVRAALVDAATRGPIKGIIHAAAIFHDSLFNRLSQEQWKDGLAAKVQGSLNLHETSVEQELPLDHFIMTSSYEAVIALPTQPSYCAANNFQDAFARYRQSKGLPGHAIAFGLITEIGEVGQVSRTRDLIYRNGLYRTGELGFLRLLEGAFLEAPPRTGTSPQYDPLADAQITTCLEPSELAKMEGKNYDVETQIPRWHTDKKFSHILQSMRDELVAEVGERRAETVQPAVTAAVDKAVRSGAVESAVRIVVDAIAERAAALLAVPKETVNSQNSLAHYGVDSLISVEMRNWFAVLFDEDIPLMQLLDEALSIEALATIIVGKRKKLVGGIE</sequence>
<dbReference type="Pfam" id="PF00109">
    <property type="entry name" value="ketoacyl-synt"/>
    <property type="match status" value="1"/>
</dbReference>
<dbReference type="InterPro" id="IPR049551">
    <property type="entry name" value="PKS_DH_C"/>
</dbReference>
<dbReference type="SUPFAM" id="SSF52151">
    <property type="entry name" value="FabD/lysophospholipase-like"/>
    <property type="match status" value="1"/>
</dbReference>
<dbReference type="GO" id="GO:0032259">
    <property type="term" value="P:methylation"/>
    <property type="evidence" value="ECO:0007669"/>
    <property type="project" value="UniProtKB-KW"/>
</dbReference>
<dbReference type="InterPro" id="IPR020841">
    <property type="entry name" value="PKS_Beta-ketoAc_synthase_dom"/>
</dbReference>
<dbReference type="PROSITE" id="PS52004">
    <property type="entry name" value="KS3_2"/>
    <property type="match status" value="1"/>
</dbReference>
<keyword evidence="3" id="KW-0808">Transferase</keyword>
<dbReference type="Pfam" id="PF00698">
    <property type="entry name" value="Acyl_transf_1"/>
    <property type="match status" value="1"/>
</dbReference>
<dbReference type="PROSITE" id="PS52019">
    <property type="entry name" value="PKS_MFAS_DH"/>
    <property type="match status" value="1"/>
</dbReference>
<evidence type="ECO:0000259" key="10">
    <source>
        <dbReference type="PROSITE" id="PS52004"/>
    </source>
</evidence>
<dbReference type="InterPro" id="IPR014031">
    <property type="entry name" value="Ketoacyl_synth_C"/>
</dbReference>
<dbReference type="InterPro" id="IPR014043">
    <property type="entry name" value="Acyl_transferase_dom"/>
</dbReference>
<organism evidence="12 13">
    <name type="scientific">Polyplosphaeria fusca</name>
    <dbReference type="NCBI Taxonomy" id="682080"/>
    <lineage>
        <taxon>Eukaryota</taxon>
        <taxon>Fungi</taxon>
        <taxon>Dikarya</taxon>
        <taxon>Ascomycota</taxon>
        <taxon>Pezizomycotina</taxon>
        <taxon>Dothideomycetes</taxon>
        <taxon>Pleosporomycetidae</taxon>
        <taxon>Pleosporales</taxon>
        <taxon>Tetraplosphaeriaceae</taxon>
        <taxon>Polyplosphaeria</taxon>
    </lineage>
</organism>
<dbReference type="Gene3D" id="3.40.366.10">
    <property type="entry name" value="Malonyl-Coenzyme A Acyl Carrier Protein, domain 2"/>
    <property type="match status" value="1"/>
</dbReference>
<dbReference type="SUPFAM" id="SSF53335">
    <property type="entry name" value="S-adenosyl-L-methionine-dependent methyltransferases"/>
    <property type="match status" value="1"/>
</dbReference>
<dbReference type="InterPro" id="IPR006162">
    <property type="entry name" value="Ppantetheine_attach_site"/>
</dbReference>
<dbReference type="InterPro" id="IPR042104">
    <property type="entry name" value="PKS_dehydratase_sf"/>
</dbReference>
<dbReference type="InterPro" id="IPR001227">
    <property type="entry name" value="Ac_transferase_dom_sf"/>
</dbReference>
<keyword evidence="4" id="KW-0521">NADP</keyword>
<feature type="active site" description="Proton donor; for dehydratase activity" evidence="8">
    <location>
        <position position="1157"/>
    </location>
</feature>
<accession>A0A9P4V887</accession>
<dbReference type="SMART" id="SM00823">
    <property type="entry name" value="PKS_PP"/>
    <property type="match status" value="1"/>
</dbReference>
<dbReference type="SUPFAM" id="SSF55048">
    <property type="entry name" value="Probable ACP-binding domain of malonyl-CoA ACP transacylase"/>
    <property type="match status" value="1"/>
</dbReference>
<dbReference type="SMART" id="SM00829">
    <property type="entry name" value="PKS_ER"/>
    <property type="match status" value="1"/>
</dbReference>
<dbReference type="Gene3D" id="3.40.50.720">
    <property type="entry name" value="NAD(P)-binding Rossmann-like Domain"/>
    <property type="match status" value="1"/>
</dbReference>
<dbReference type="InterPro" id="IPR016039">
    <property type="entry name" value="Thiolase-like"/>
</dbReference>
<proteinExistence type="predicted"/>
<dbReference type="Pfam" id="PF08240">
    <property type="entry name" value="ADH_N"/>
    <property type="match status" value="1"/>
</dbReference>